<dbReference type="InterPro" id="IPR001607">
    <property type="entry name" value="Znf_UBP"/>
</dbReference>
<accession>J7R595</accession>
<keyword evidence="3" id="KW-1185">Reference proteome</keyword>
<dbReference type="InterPro" id="IPR013083">
    <property type="entry name" value="Znf_RING/FYVE/PHD"/>
</dbReference>
<evidence type="ECO:0000313" key="3">
    <source>
        <dbReference type="Proteomes" id="UP000006310"/>
    </source>
</evidence>
<reference evidence="2 3" key="1">
    <citation type="journal article" date="2011" name="Proc. Natl. Acad. Sci. U.S.A.">
        <title>Evolutionary erosion of yeast sex chromosomes by mating-type switching accidents.</title>
        <authorList>
            <person name="Gordon J.L."/>
            <person name="Armisen D."/>
            <person name="Proux-Wera E."/>
            <person name="Oheigeartaigh S.S."/>
            <person name="Byrne K.P."/>
            <person name="Wolfe K.H."/>
        </authorList>
    </citation>
    <scope>NUCLEOTIDE SEQUENCE [LARGE SCALE GENOMIC DNA]</scope>
    <source>
        <strain evidence="3">ATCC MYA-139 / BCRC 22969 / CBS 8797 / CCRC 22969 / KCTC 17520 / NBRC 10181 / NCYC 3082</strain>
    </source>
</reference>
<reference evidence="3" key="2">
    <citation type="submission" date="2012-08" db="EMBL/GenBank/DDBJ databases">
        <title>Genome sequence of Kazachstania naganishii.</title>
        <authorList>
            <person name="Gordon J.L."/>
            <person name="Armisen D."/>
            <person name="Proux-Wera E."/>
            <person name="OhEigeartaigh S.S."/>
            <person name="Byrne K.P."/>
            <person name="Wolfe K.H."/>
        </authorList>
    </citation>
    <scope>NUCLEOTIDE SEQUENCE [LARGE SCALE GENOMIC DNA]</scope>
    <source>
        <strain evidence="3">ATCC MYA-139 / BCRC 22969 / CBS 8797 / CCRC 22969 / KCTC 17520 / NBRC 10181 / NCYC 3082</strain>
    </source>
</reference>
<name>J7R595_HUIN7</name>
<dbReference type="HOGENOM" id="CLU_016848_2_1_1"/>
<sequence length="419" mass="48215">MPAVKRAASTNSVDVPVKRLDAGTIRKYIDLRKLDFDQVKRCSVKCTPLEVYCCLQCGKFLQGRGARSPCFLHAVNNSRHSMFMNLRDAKVYELPLNREVDTARDTLLQRLQLALQPQFESDRLQAFPQNCTDLVAGKQYTNGFVGITGKPQLVNYIVILLAHITPVRDNLLLCKQQEGTLVGQVTQFVQRLWSTTLLRGHVSPEEWVSYLQVHSRDWLDVTDPKLAFNWLINQLIKSPLQDTLASACRGEIEVKQTSRVVPFWNVTLDLPTSSATIFKDGREVNDLPQIQLSTLLQNKFDSDTAPYMFRSLPEHLIVYYNRHSGARLPFPVRDRNQTMVDFPLTVEFPGNHRYRLQGNLINDVVRSSDIATDDTNHWKLQLLNTNNDQWYEIDGPLVTAREQELLFLKETYLQVWRRV</sequence>
<gene>
    <name evidence="2" type="primary">KNAG0D02510</name>
    <name evidence="2" type="ordered locus">KNAG_0D02510</name>
</gene>
<dbReference type="SUPFAM" id="SSF54001">
    <property type="entry name" value="Cysteine proteinases"/>
    <property type="match status" value="1"/>
</dbReference>
<feature type="domain" description="USP" evidence="1">
    <location>
        <begin position="142"/>
        <end position="419"/>
    </location>
</feature>
<proteinExistence type="predicted"/>
<evidence type="ECO:0000259" key="1">
    <source>
        <dbReference type="PROSITE" id="PS50235"/>
    </source>
</evidence>
<dbReference type="InterPro" id="IPR038765">
    <property type="entry name" value="Papain-like_cys_pep_sf"/>
</dbReference>
<protein>
    <recommendedName>
        <fullName evidence="1">USP domain-containing protein</fullName>
    </recommendedName>
</protein>
<dbReference type="eggNOG" id="KOG2026">
    <property type="taxonomic scope" value="Eukaryota"/>
</dbReference>
<dbReference type="OrthoDB" id="10263353at2759"/>
<dbReference type="Gene3D" id="3.30.40.10">
    <property type="entry name" value="Zinc/RING finger domain, C3HC4 (zinc finger)"/>
    <property type="match status" value="1"/>
</dbReference>
<organism evidence="2 3">
    <name type="scientific">Huiozyma naganishii (strain ATCC MYA-139 / BCRC 22969 / CBS 8797 / KCTC 17520 / NBRC 10181 / NCYC 3082 / Yp74L-3)</name>
    <name type="common">Yeast</name>
    <name type="synonym">Kazachstania naganishii</name>
    <dbReference type="NCBI Taxonomy" id="1071383"/>
    <lineage>
        <taxon>Eukaryota</taxon>
        <taxon>Fungi</taxon>
        <taxon>Dikarya</taxon>
        <taxon>Ascomycota</taxon>
        <taxon>Saccharomycotina</taxon>
        <taxon>Saccharomycetes</taxon>
        <taxon>Saccharomycetales</taxon>
        <taxon>Saccharomycetaceae</taxon>
        <taxon>Huiozyma</taxon>
    </lineage>
</organism>
<dbReference type="Proteomes" id="UP000006310">
    <property type="component" value="Chromosome 4"/>
</dbReference>
<dbReference type="Gene3D" id="3.90.70.10">
    <property type="entry name" value="Cysteine proteinases"/>
    <property type="match status" value="1"/>
</dbReference>
<evidence type="ECO:0000313" key="2">
    <source>
        <dbReference type="EMBL" id="CCK70000.1"/>
    </source>
</evidence>
<dbReference type="PROSITE" id="PS50235">
    <property type="entry name" value="USP_3"/>
    <property type="match status" value="1"/>
</dbReference>
<dbReference type="SMART" id="SM00290">
    <property type="entry name" value="ZnF_UBP"/>
    <property type="match status" value="1"/>
</dbReference>
<dbReference type="InterPro" id="IPR028889">
    <property type="entry name" value="USP"/>
</dbReference>
<dbReference type="RefSeq" id="XP_022464246.1">
    <property type="nucleotide sequence ID" value="XM_022607673.1"/>
</dbReference>
<dbReference type="KEGG" id="kng:KNAG_0D02510"/>
<dbReference type="EMBL" id="HE978317">
    <property type="protein sequence ID" value="CCK70000.1"/>
    <property type="molecule type" value="Genomic_DNA"/>
</dbReference>
<dbReference type="OMA" id="PQFLIFH"/>
<dbReference type="STRING" id="1071383.J7R595"/>
<dbReference type="AlphaFoldDB" id="J7R595"/>
<dbReference type="GeneID" id="34525689"/>
<dbReference type="Pfam" id="PF02148">
    <property type="entry name" value="zf-UBP"/>
    <property type="match status" value="1"/>
</dbReference>
<dbReference type="GO" id="GO:0008270">
    <property type="term" value="F:zinc ion binding"/>
    <property type="evidence" value="ECO:0007669"/>
    <property type="project" value="InterPro"/>
</dbReference>
<dbReference type="SUPFAM" id="SSF57850">
    <property type="entry name" value="RING/U-box"/>
    <property type="match status" value="1"/>
</dbReference>